<name>A0A1G6QGP0_9BACT</name>
<dbReference type="OrthoDB" id="9783139at2"/>
<accession>A0A1G6QGP0</accession>
<dbReference type="AlphaFoldDB" id="A0A1G6QGP0"/>
<dbReference type="InterPro" id="IPR023120">
    <property type="entry name" value="WHTH_transcript_rep_HrcA_IDD"/>
</dbReference>
<dbReference type="Gene3D" id="1.10.10.10">
    <property type="entry name" value="Winged helix-like DNA-binding domain superfamily/Winged helix DNA-binding domain"/>
    <property type="match status" value="1"/>
</dbReference>
<evidence type="ECO:0000256" key="3">
    <source>
        <dbReference type="ARBA" id="ARBA00023016"/>
    </source>
</evidence>
<dbReference type="GO" id="GO:0045892">
    <property type="term" value="P:negative regulation of DNA-templated transcription"/>
    <property type="evidence" value="ECO:0007669"/>
    <property type="project" value="UniProtKB-UniRule"/>
</dbReference>
<dbReference type="SUPFAM" id="SSF55781">
    <property type="entry name" value="GAF domain-like"/>
    <property type="match status" value="1"/>
</dbReference>
<evidence type="ECO:0000313" key="7">
    <source>
        <dbReference type="EMBL" id="SDC90847.1"/>
    </source>
</evidence>
<feature type="domain" description="Heat-inducible transcription repressor HrcA C-terminal" evidence="6">
    <location>
        <begin position="105"/>
        <end position="316"/>
    </location>
</feature>
<evidence type="ECO:0000256" key="1">
    <source>
        <dbReference type="ARBA" id="ARBA00022491"/>
    </source>
</evidence>
<dbReference type="SUPFAM" id="SSF46785">
    <property type="entry name" value="Winged helix' DNA-binding domain"/>
    <property type="match status" value="1"/>
</dbReference>
<evidence type="ECO:0000259" key="6">
    <source>
        <dbReference type="Pfam" id="PF01628"/>
    </source>
</evidence>
<dbReference type="Pfam" id="PF01628">
    <property type="entry name" value="HrcA"/>
    <property type="match status" value="1"/>
</dbReference>
<protein>
    <recommendedName>
        <fullName evidence="5">Heat-inducible transcription repressor HrcA</fullName>
    </recommendedName>
</protein>
<dbReference type="EMBL" id="FMYU01000011">
    <property type="protein sequence ID" value="SDC90847.1"/>
    <property type="molecule type" value="Genomic_DNA"/>
</dbReference>
<comment type="function">
    <text evidence="5">Negative regulator of class I heat shock genes (grpE-dnaK-dnaJ and groELS operons). Prevents heat-shock induction of these operons.</text>
</comment>
<dbReference type="RefSeq" id="WP_092129437.1">
    <property type="nucleotide sequence ID" value="NZ_FMYU01000011.1"/>
</dbReference>
<evidence type="ECO:0000256" key="5">
    <source>
        <dbReference type="HAMAP-Rule" id="MF_00081"/>
    </source>
</evidence>
<dbReference type="InterPro" id="IPR029016">
    <property type="entry name" value="GAF-like_dom_sf"/>
</dbReference>
<dbReference type="InterPro" id="IPR036390">
    <property type="entry name" value="WH_DNA-bd_sf"/>
</dbReference>
<sequence length="334" mass="38465">MKAELDERYLTVLNIVVENFINYKEAVGSRVLIKRYNLPFSAATMRNIMSDLEEMGYLKHSYISSGKIPTELGYKVYVQHLLEKKRKSLKPRLKQIDNINLSTIEDFVSDISNILSNSCGLISMVSSPNIFKLKLKDISLIKIGSNKLLCAVIAEPSVVETKIIEVAKDYSESELNDIVQFLSENYKGWELEKIQEDLENSLSKSRQECDLIFKKLKEKSKALYFSGVQNLLKEREFYEDYEQLNKILDVIEKRKHVSEIVDLILKNDEKILIGNDIPNEKLKGMSLIAQPYYLDNVKLGFVGVLGPMNLNYENVIYTLDLLSKKIEKLFKQGR</sequence>
<dbReference type="InterPro" id="IPR021153">
    <property type="entry name" value="HrcA_C"/>
</dbReference>
<reference evidence="8" key="1">
    <citation type="submission" date="2016-10" db="EMBL/GenBank/DDBJ databases">
        <authorList>
            <person name="Varghese N."/>
            <person name="Submissions S."/>
        </authorList>
    </citation>
    <scope>NUCLEOTIDE SEQUENCE [LARGE SCALE GENOMIC DNA]</scope>
    <source>
        <strain evidence="8">DSM 8415</strain>
    </source>
</reference>
<dbReference type="Gene3D" id="3.30.390.60">
    <property type="entry name" value="Heat-inducible transcription repressor hrca homolog, domain 3"/>
    <property type="match status" value="1"/>
</dbReference>
<dbReference type="PIRSF" id="PIRSF005485">
    <property type="entry name" value="HrcA"/>
    <property type="match status" value="1"/>
</dbReference>
<dbReference type="Proteomes" id="UP000199411">
    <property type="component" value="Unassembled WGS sequence"/>
</dbReference>
<keyword evidence="8" id="KW-1185">Reference proteome</keyword>
<gene>
    <name evidence="5" type="primary">hrcA</name>
    <name evidence="7" type="ORF">SAMN05660835_01576</name>
</gene>
<dbReference type="HAMAP" id="MF_00081">
    <property type="entry name" value="HrcA"/>
    <property type="match status" value="1"/>
</dbReference>
<keyword evidence="1 5" id="KW-0678">Repressor</keyword>
<dbReference type="InterPro" id="IPR002571">
    <property type="entry name" value="HrcA"/>
</dbReference>
<dbReference type="NCBIfam" id="TIGR00331">
    <property type="entry name" value="hrcA"/>
    <property type="match status" value="1"/>
</dbReference>
<organism evidence="7 8">
    <name type="scientific">Desulfurella multipotens</name>
    <dbReference type="NCBI Taxonomy" id="79269"/>
    <lineage>
        <taxon>Bacteria</taxon>
        <taxon>Pseudomonadati</taxon>
        <taxon>Campylobacterota</taxon>
        <taxon>Desulfurellia</taxon>
        <taxon>Desulfurellales</taxon>
        <taxon>Desulfurellaceae</taxon>
        <taxon>Desulfurella</taxon>
    </lineage>
</organism>
<evidence type="ECO:0000256" key="2">
    <source>
        <dbReference type="ARBA" id="ARBA00023015"/>
    </source>
</evidence>
<keyword evidence="3 5" id="KW-0346">Stress response</keyword>
<evidence type="ECO:0000313" key="8">
    <source>
        <dbReference type="Proteomes" id="UP000199411"/>
    </source>
</evidence>
<dbReference type="Gene3D" id="3.30.450.40">
    <property type="match status" value="1"/>
</dbReference>
<keyword evidence="2 5" id="KW-0805">Transcription regulation</keyword>
<proteinExistence type="inferred from homology"/>
<evidence type="ECO:0000256" key="4">
    <source>
        <dbReference type="ARBA" id="ARBA00023163"/>
    </source>
</evidence>
<dbReference type="GO" id="GO:0003677">
    <property type="term" value="F:DNA binding"/>
    <property type="evidence" value="ECO:0007669"/>
    <property type="project" value="InterPro"/>
</dbReference>
<dbReference type="PANTHER" id="PTHR34824:SF1">
    <property type="entry name" value="HEAT-INDUCIBLE TRANSCRIPTION REPRESSOR HRCA"/>
    <property type="match status" value="1"/>
</dbReference>
<dbReference type="InterPro" id="IPR036388">
    <property type="entry name" value="WH-like_DNA-bd_sf"/>
</dbReference>
<comment type="similarity">
    <text evidence="5">Belongs to the HrcA family.</text>
</comment>
<keyword evidence="4 5" id="KW-0804">Transcription</keyword>
<dbReference type="PANTHER" id="PTHR34824">
    <property type="entry name" value="HEAT-INDUCIBLE TRANSCRIPTION REPRESSOR HRCA"/>
    <property type="match status" value="1"/>
</dbReference>